<proteinExistence type="predicted"/>
<sequence length="193" mass="19966">MPANLRTIRGVELIKVGTWSTASGEWRVTADDLAAAVAAHRAGVLRKPVLKIGHNDPRFDGGPALGRIDNLRLADGGDTLVGDFVDVPAAVAACLPHSYPSRSVEALIDYTAPDGTVWPLVLTAVALLGETAPGVETLADLTDLYGVAAAASRRLVVAATPAHGGAARARAVAVARARRTRIQRLTTIAATPA</sequence>
<name>A0AAJ3NRV9_9MYCO</name>
<evidence type="ECO:0000313" key="2">
    <source>
        <dbReference type="Proteomes" id="UP000193387"/>
    </source>
</evidence>
<accession>A0AAJ3NRV9</accession>
<comment type="caution">
    <text evidence="1">The sequence shown here is derived from an EMBL/GenBank/DDBJ whole genome shotgun (WGS) entry which is preliminary data.</text>
</comment>
<gene>
    <name evidence="1" type="ORF">AWC23_11560</name>
</gene>
<dbReference type="RefSeq" id="WP_085255483.1">
    <property type="nucleotide sequence ID" value="NZ_AP022573.1"/>
</dbReference>
<dbReference type="Proteomes" id="UP000193387">
    <property type="component" value="Unassembled WGS sequence"/>
</dbReference>
<organism evidence="1 2">
    <name type="scientific">Mycobacterium saskatchewanense</name>
    <dbReference type="NCBI Taxonomy" id="220927"/>
    <lineage>
        <taxon>Bacteria</taxon>
        <taxon>Bacillati</taxon>
        <taxon>Actinomycetota</taxon>
        <taxon>Actinomycetes</taxon>
        <taxon>Mycobacteriales</taxon>
        <taxon>Mycobacteriaceae</taxon>
        <taxon>Mycobacterium</taxon>
        <taxon>Mycobacterium simiae complex</taxon>
    </lineage>
</organism>
<keyword evidence="2" id="KW-1185">Reference proteome</keyword>
<evidence type="ECO:0000313" key="1">
    <source>
        <dbReference type="EMBL" id="ORW72152.1"/>
    </source>
</evidence>
<dbReference type="EMBL" id="LQPR01000025">
    <property type="protein sequence ID" value="ORW72152.1"/>
    <property type="molecule type" value="Genomic_DNA"/>
</dbReference>
<reference evidence="1 2" key="1">
    <citation type="submission" date="2016-01" db="EMBL/GenBank/DDBJ databases">
        <title>The new phylogeny of the genus Mycobacterium.</title>
        <authorList>
            <person name="Tarcisio F."/>
            <person name="Conor M."/>
            <person name="Antonella G."/>
            <person name="Elisabetta G."/>
            <person name="Giulia F.S."/>
            <person name="Sara T."/>
            <person name="Anna F."/>
            <person name="Clotilde B."/>
            <person name="Roberto B."/>
            <person name="Veronica D.S."/>
            <person name="Fabio R."/>
            <person name="Monica P."/>
            <person name="Olivier J."/>
            <person name="Enrico T."/>
            <person name="Nicola S."/>
        </authorList>
    </citation>
    <scope>NUCLEOTIDE SEQUENCE [LARGE SCALE GENOMIC DNA]</scope>
    <source>
        <strain evidence="1 2">DSM 44616</strain>
    </source>
</reference>
<protein>
    <submittedName>
        <fullName evidence="1">Uncharacterized protein</fullName>
    </submittedName>
</protein>
<dbReference type="AlphaFoldDB" id="A0AAJ3NRV9"/>